<feature type="transmembrane region" description="Helical" evidence="6">
    <location>
        <begin position="346"/>
        <end position="363"/>
    </location>
</feature>
<name>A0A843UE24_COLES</name>
<evidence type="ECO:0000256" key="4">
    <source>
        <dbReference type="ARBA" id="ARBA00023136"/>
    </source>
</evidence>
<accession>A0A843UE24</accession>
<evidence type="ECO:0000256" key="3">
    <source>
        <dbReference type="ARBA" id="ARBA00022989"/>
    </source>
</evidence>
<dbReference type="Pfam" id="PF23262">
    <property type="entry name" value="NFD4_C"/>
    <property type="match status" value="1"/>
</dbReference>
<comment type="subcellular location">
    <subcellularLocation>
        <location evidence="1">Membrane</location>
        <topology evidence="1">Multi-pass membrane protein</topology>
    </subcellularLocation>
</comment>
<feature type="transmembrane region" description="Helical" evidence="6">
    <location>
        <begin position="537"/>
        <end position="560"/>
    </location>
</feature>
<evidence type="ECO:0000313" key="9">
    <source>
        <dbReference type="EMBL" id="MQL84042.1"/>
    </source>
</evidence>
<dbReference type="SUPFAM" id="SSF103473">
    <property type="entry name" value="MFS general substrate transporter"/>
    <property type="match status" value="1"/>
</dbReference>
<feature type="transmembrane region" description="Helical" evidence="6">
    <location>
        <begin position="243"/>
        <end position="265"/>
    </location>
</feature>
<dbReference type="InterPro" id="IPR010658">
    <property type="entry name" value="Nodulin-like"/>
</dbReference>
<sequence length="583" mass="60769">MGATGDGDGWRWAALAAAVWIQAAAGTNFDFPAYSTGLKAALGASQAGLNGLAVASDMGKALGWSSGLAALHSPLPAVTGAAAAMGLAGYGIQWLFVAGYLRLHYTTVFVTCLVAGCSICWFNTACFALCTRAFPSPRRRALALSLSVSFNGASAALYALLASAGPGPPVPSVYLLLNALVPLVVSLAALPPSLRYSSPTATEDDDDDDTGVFLALHAFAFLTGVYLLVLTPFSSGSAATARLLLAGAAVLLLLPVFAPTVLRACHRNSHTKKKAAETNVELFREQLLGGDSDDGASQDSGSRGWTPRKSSRWFRFLEVEGIIGTDQLATLGEEHTAGRLLRRVDFWLYYVGYLCGATVGLVYSNNLGQIAESLGRGGDGTTALVGIYSACSFFGRLLSSFPDLISSNAKENRRLARTGWLAAGLAPMPVAFFLLAGGGSSAGVLLVCTAVVGLSSGFVFAAAVSVTAELFGVDSVGVNHNILVSNIPLGSLLYGLLAAQLYDSGARGGVVSAPSGGGGRLAVVCMGEQCYAGTFRWWGLITTVGVACSAALFLRTRAAYSRFFESRRRRAEKGDVWLDELFN</sequence>
<dbReference type="OrthoDB" id="410267at2759"/>
<feature type="transmembrane region" description="Helical" evidence="6">
    <location>
        <begin position="420"/>
        <end position="438"/>
    </location>
</feature>
<dbReference type="PANTHER" id="PTHR21576:SF7">
    <property type="entry name" value="MAJOR FACILITATOR SUPERFAMILY PROTEIN"/>
    <property type="match status" value="1"/>
</dbReference>
<proteinExistence type="predicted"/>
<feature type="region of interest" description="Disordered" evidence="5">
    <location>
        <begin position="289"/>
        <end position="308"/>
    </location>
</feature>
<evidence type="ECO:0000259" key="8">
    <source>
        <dbReference type="Pfam" id="PF23262"/>
    </source>
</evidence>
<evidence type="ECO:0000256" key="5">
    <source>
        <dbReference type="SAM" id="MobiDB-lite"/>
    </source>
</evidence>
<evidence type="ECO:0000256" key="1">
    <source>
        <dbReference type="ARBA" id="ARBA00004141"/>
    </source>
</evidence>
<evidence type="ECO:0000256" key="2">
    <source>
        <dbReference type="ARBA" id="ARBA00022692"/>
    </source>
</evidence>
<feature type="domain" description="Nodulin-like" evidence="7">
    <location>
        <begin position="11"/>
        <end position="259"/>
    </location>
</feature>
<dbReference type="PANTHER" id="PTHR21576">
    <property type="entry name" value="UNCHARACTERIZED NODULIN-LIKE PROTEIN"/>
    <property type="match status" value="1"/>
</dbReference>
<feature type="domain" description="NFD4 C-terminal" evidence="8">
    <location>
        <begin position="334"/>
        <end position="561"/>
    </location>
</feature>
<feature type="transmembrane region" description="Helical" evidence="6">
    <location>
        <begin position="75"/>
        <end position="96"/>
    </location>
</feature>
<comment type="caution">
    <text evidence="9">The sequence shown here is derived from an EMBL/GenBank/DDBJ whole genome shotgun (WGS) entry which is preliminary data.</text>
</comment>
<feature type="transmembrane region" description="Helical" evidence="6">
    <location>
        <begin position="444"/>
        <end position="471"/>
    </location>
</feature>
<keyword evidence="10" id="KW-1185">Reference proteome</keyword>
<dbReference type="EMBL" id="NMUH01000735">
    <property type="protein sequence ID" value="MQL84042.1"/>
    <property type="molecule type" value="Genomic_DNA"/>
</dbReference>
<evidence type="ECO:0000313" key="10">
    <source>
        <dbReference type="Proteomes" id="UP000652761"/>
    </source>
</evidence>
<feature type="transmembrane region" description="Helical" evidence="6">
    <location>
        <begin position="383"/>
        <end position="399"/>
    </location>
</feature>
<keyword evidence="3 6" id="KW-1133">Transmembrane helix</keyword>
<feature type="transmembrane region" description="Helical" evidence="6">
    <location>
        <begin position="141"/>
        <end position="161"/>
    </location>
</feature>
<feature type="transmembrane region" description="Helical" evidence="6">
    <location>
        <begin position="108"/>
        <end position="129"/>
    </location>
</feature>
<dbReference type="Pfam" id="PF06813">
    <property type="entry name" value="Nodulin-like"/>
    <property type="match status" value="1"/>
</dbReference>
<feature type="transmembrane region" description="Helical" evidence="6">
    <location>
        <begin position="483"/>
        <end position="502"/>
    </location>
</feature>
<feature type="transmembrane region" description="Helical" evidence="6">
    <location>
        <begin position="173"/>
        <end position="190"/>
    </location>
</feature>
<dbReference type="InterPro" id="IPR036259">
    <property type="entry name" value="MFS_trans_sf"/>
</dbReference>
<keyword evidence="2 6" id="KW-0812">Transmembrane</keyword>
<gene>
    <name evidence="9" type="ORF">Taro_016529</name>
</gene>
<reference evidence="9" key="1">
    <citation type="submission" date="2017-07" db="EMBL/GenBank/DDBJ databases">
        <title>Taro Niue Genome Assembly and Annotation.</title>
        <authorList>
            <person name="Atibalentja N."/>
            <person name="Keating K."/>
            <person name="Fields C.J."/>
        </authorList>
    </citation>
    <scope>NUCLEOTIDE SEQUENCE</scope>
    <source>
        <strain evidence="9">Niue_2</strain>
        <tissue evidence="9">Leaf</tissue>
    </source>
</reference>
<dbReference type="GO" id="GO:0016020">
    <property type="term" value="C:membrane"/>
    <property type="evidence" value="ECO:0007669"/>
    <property type="project" value="UniProtKB-SubCell"/>
</dbReference>
<evidence type="ECO:0000259" key="7">
    <source>
        <dbReference type="Pfam" id="PF06813"/>
    </source>
</evidence>
<dbReference type="Proteomes" id="UP000652761">
    <property type="component" value="Unassembled WGS sequence"/>
</dbReference>
<evidence type="ECO:0000256" key="6">
    <source>
        <dbReference type="SAM" id="Phobius"/>
    </source>
</evidence>
<evidence type="ECO:0008006" key="11">
    <source>
        <dbReference type="Google" id="ProtNLM"/>
    </source>
</evidence>
<organism evidence="9 10">
    <name type="scientific">Colocasia esculenta</name>
    <name type="common">Wild taro</name>
    <name type="synonym">Arum esculentum</name>
    <dbReference type="NCBI Taxonomy" id="4460"/>
    <lineage>
        <taxon>Eukaryota</taxon>
        <taxon>Viridiplantae</taxon>
        <taxon>Streptophyta</taxon>
        <taxon>Embryophyta</taxon>
        <taxon>Tracheophyta</taxon>
        <taxon>Spermatophyta</taxon>
        <taxon>Magnoliopsida</taxon>
        <taxon>Liliopsida</taxon>
        <taxon>Araceae</taxon>
        <taxon>Aroideae</taxon>
        <taxon>Colocasieae</taxon>
        <taxon>Colocasia</taxon>
    </lineage>
</organism>
<keyword evidence="4 6" id="KW-0472">Membrane</keyword>
<feature type="transmembrane region" description="Helical" evidence="6">
    <location>
        <begin position="211"/>
        <end position="231"/>
    </location>
</feature>
<dbReference type="InterPro" id="IPR056555">
    <property type="entry name" value="NFD4_C"/>
</dbReference>
<protein>
    <recommendedName>
        <fullName evidence="11">Nodulin-like domain-containing protein</fullName>
    </recommendedName>
</protein>
<dbReference type="AlphaFoldDB" id="A0A843UE24"/>